<evidence type="ECO:0000313" key="9">
    <source>
        <dbReference type="Proteomes" id="UP001500791"/>
    </source>
</evidence>
<dbReference type="InterPro" id="IPR023650">
    <property type="entry name" value="Beta-lactam_class-A_AS"/>
</dbReference>
<organism evidence="8 9">
    <name type="scientific">Brevundimonas terrae</name>
    <dbReference type="NCBI Taxonomy" id="363631"/>
    <lineage>
        <taxon>Bacteria</taxon>
        <taxon>Pseudomonadati</taxon>
        <taxon>Pseudomonadota</taxon>
        <taxon>Alphaproteobacteria</taxon>
        <taxon>Caulobacterales</taxon>
        <taxon>Caulobacteraceae</taxon>
        <taxon>Brevundimonas</taxon>
    </lineage>
</organism>
<comment type="caution">
    <text evidence="8">The sequence shown here is derived from an EMBL/GenBank/DDBJ whole genome shotgun (WGS) entry which is preliminary data.</text>
</comment>
<sequence>MMIMDRRTVLAGAGALSLSACKPAAAPAKAAELTVPLDLSALEQRFDGRMGFAFATEGKRGAWRGDERFVYCSTFKMYLAAATLVRAQTGSEDLDRAIAITPADMLEHAPVTEKAIGKTLTITQLMKGTVEESDNPAANILIREMGGLDAMRQFYRDIGDATTRVDRMEPEMNRWDGDKDTILPSQSVRNLEKLFLSEASPLKPESKRLLLEWMVATPTGQGRMKAGAPSDWTVAHKTGSGGYGPVNDIGILYPVEGAPIVVAAYFHGSAQSSNDQREAAIAEATRQMLVVLGHG</sequence>
<dbReference type="Proteomes" id="UP001500791">
    <property type="component" value="Unassembled WGS sequence"/>
</dbReference>
<evidence type="ECO:0000256" key="1">
    <source>
        <dbReference type="ARBA" id="ARBA00001526"/>
    </source>
</evidence>
<dbReference type="NCBIfam" id="NF033103">
    <property type="entry name" value="bla_class_A"/>
    <property type="match status" value="1"/>
</dbReference>
<evidence type="ECO:0000256" key="4">
    <source>
        <dbReference type="ARBA" id="ARBA00022801"/>
    </source>
</evidence>
<dbReference type="EMBL" id="BAAAEJ010000007">
    <property type="protein sequence ID" value="GAA0390570.1"/>
    <property type="molecule type" value="Genomic_DNA"/>
</dbReference>
<gene>
    <name evidence="8" type="primary">blaA</name>
    <name evidence="8" type="ORF">GCM10009093_16470</name>
</gene>
<dbReference type="PROSITE" id="PS51257">
    <property type="entry name" value="PROKAR_LIPOPROTEIN"/>
    <property type="match status" value="1"/>
</dbReference>
<dbReference type="RefSeq" id="WP_167176676.1">
    <property type="nucleotide sequence ID" value="NZ_BAAAEJ010000007.1"/>
</dbReference>
<dbReference type="PROSITE" id="PS51318">
    <property type="entry name" value="TAT"/>
    <property type="match status" value="1"/>
</dbReference>
<proteinExistence type="inferred from homology"/>
<comment type="catalytic activity">
    <reaction evidence="1 6">
        <text>a beta-lactam + H2O = a substituted beta-amino acid</text>
        <dbReference type="Rhea" id="RHEA:20401"/>
        <dbReference type="ChEBI" id="CHEBI:15377"/>
        <dbReference type="ChEBI" id="CHEBI:35627"/>
        <dbReference type="ChEBI" id="CHEBI:140347"/>
        <dbReference type="EC" id="3.5.2.6"/>
    </reaction>
</comment>
<accession>A0ABN0YCK2</accession>
<keyword evidence="4 6" id="KW-0378">Hydrolase</keyword>
<comment type="similarity">
    <text evidence="2 6">Belongs to the class-A beta-lactamase family.</text>
</comment>
<dbReference type="SUPFAM" id="SSF56601">
    <property type="entry name" value="beta-lactamase/transpeptidase-like"/>
    <property type="match status" value="1"/>
</dbReference>
<dbReference type="Pfam" id="PF13354">
    <property type="entry name" value="Beta-lactamase2"/>
    <property type="match status" value="1"/>
</dbReference>
<keyword evidence="9" id="KW-1185">Reference proteome</keyword>
<dbReference type="PANTHER" id="PTHR35333:SF3">
    <property type="entry name" value="BETA-LACTAMASE-TYPE TRANSPEPTIDASE FOLD CONTAINING PROTEIN"/>
    <property type="match status" value="1"/>
</dbReference>
<dbReference type="PANTHER" id="PTHR35333">
    <property type="entry name" value="BETA-LACTAMASE"/>
    <property type="match status" value="1"/>
</dbReference>
<evidence type="ECO:0000256" key="3">
    <source>
        <dbReference type="ARBA" id="ARBA00012865"/>
    </source>
</evidence>
<evidence type="ECO:0000256" key="6">
    <source>
        <dbReference type="RuleBase" id="RU361140"/>
    </source>
</evidence>
<dbReference type="InterPro" id="IPR006311">
    <property type="entry name" value="TAT_signal"/>
</dbReference>
<feature type="domain" description="Beta-lactamase class A catalytic" evidence="7">
    <location>
        <begin position="58"/>
        <end position="265"/>
    </location>
</feature>
<evidence type="ECO:0000313" key="8">
    <source>
        <dbReference type="EMBL" id="GAA0390570.1"/>
    </source>
</evidence>
<dbReference type="PROSITE" id="PS00146">
    <property type="entry name" value="BETA_LACTAMASE_A"/>
    <property type="match status" value="1"/>
</dbReference>
<dbReference type="InterPro" id="IPR012338">
    <property type="entry name" value="Beta-lactam/transpept-like"/>
</dbReference>
<evidence type="ECO:0000256" key="2">
    <source>
        <dbReference type="ARBA" id="ARBA00009009"/>
    </source>
</evidence>
<evidence type="ECO:0000259" key="7">
    <source>
        <dbReference type="Pfam" id="PF13354"/>
    </source>
</evidence>
<name>A0ABN0YCK2_9CAUL</name>
<keyword evidence="5 6" id="KW-0046">Antibiotic resistance</keyword>
<dbReference type="EC" id="3.5.2.6" evidence="3 6"/>
<dbReference type="PRINTS" id="PR00118">
    <property type="entry name" value="BLACTAMASEA"/>
</dbReference>
<protein>
    <recommendedName>
        <fullName evidence="3 6">Beta-lactamase</fullName>
        <ecNumber evidence="3 6">3.5.2.6</ecNumber>
    </recommendedName>
</protein>
<dbReference type="InterPro" id="IPR045155">
    <property type="entry name" value="Beta-lactam_cat"/>
</dbReference>
<evidence type="ECO:0000256" key="5">
    <source>
        <dbReference type="ARBA" id="ARBA00023251"/>
    </source>
</evidence>
<reference evidence="8 9" key="1">
    <citation type="journal article" date="2019" name="Int. J. Syst. Evol. Microbiol.">
        <title>The Global Catalogue of Microorganisms (GCM) 10K type strain sequencing project: providing services to taxonomists for standard genome sequencing and annotation.</title>
        <authorList>
            <consortium name="The Broad Institute Genomics Platform"/>
            <consortium name="The Broad Institute Genome Sequencing Center for Infectious Disease"/>
            <person name="Wu L."/>
            <person name="Ma J."/>
        </authorList>
    </citation>
    <scope>NUCLEOTIDE SEQUENCE [LARGE SCALE GENOMIC DNA]</scope>
    <source>
        <strain evidence="8 9">JCM 13476</strain>
    </source>
</reference>
<dbReference type="InterPro" id="IPR000871">
    <property type="entry name" value="Beta-lactam_class-A"/>
</dbReference>
<dbReference type="Gene3D" id="3.40.710.10">
    <property type="entry name" value="DD-peptidase/beta-lactamase superfamily"/>
    <property type="match status" value="1"/>
</dbReference>